<evidence type="ECO:0000313" key="5">
    <source>
        <dbReference type="EMBL" id="QIR16406.1"/>
    </source>
</evidence>
<evidence type="ECO:0000313" key="6">
    <source>
        <dbReference type="Proteomes" id="UP000502608"/>
    </source>
</evidence>
<dbReference type="PANTHER" id="PTHR42681:SF1">
    <property type="entry name" value="MALONYL-COA-ACYL CARRIER PROTEIN TRANSACYLASE, MITOCHONDRIAL"/>
    <property type="match status" value="1"/>
</dbReference>
<reference evidence="5 6" key="1">
    <citation type="submission" date="2020-03" db="EMBL/GenBank/DDBJ databases">
        <title>Complete genome sequence of Shewanella sp.</title>
        <authorList>
            <person name="Kim Y.-S."/>
            <person name="Kim S.-J."/>
            <person name="Jung H.-K."/>
            <person name="Kim K.-H."/>
        </authorList>
    </citation>
    <scope>NUCLEOTIDE SEQUENCE [LARGE SCALE GENOMIC DNA]</scope>
    <source>
        <strain evidence="5 6">PN3F2</strain>
        <plasmid evidence="5 6">pPN3F2_1</plasmid>
    </source>
</reference>
<dbReference type="InterPro" id="IPR001227">
    <property type="entry name" value="Ac_transferase_dom_sf"/>
</dbReference>
<dbReference type="EMBL" id="CP050314">
    <property type="protein sequence ID" value="QIR16406.1"/>
    <property type="molecule type" value="Genomic_DNA"/>
</dbReference>
<dbReference type="AlphaFoldDB" id="A0A6G9QPB2"/>
<geneLocation type="plasmid" evidence="5 6">
    <name>pPN3F2_1</name>
</geneLocation>
<sequence length="357" mass="39783">MNQNQINAHKPKQRVLVVAPGRGCYNKDELGYLQRNHADKQEFIAHIDAYRHKQNQMSIAALDSETKYSFKQHTSGENASALIYACSMSDFIDIDCEKYEIVAVTGNSMGWYIALAMAGALDPDGAIQVINTMGSMMANGLIGGQLIYPEMDELWRLDNVKIQHIDSLVEQINNEEDCQLYTSIFLGGYRVLAGNEAGLKRAESLFPNIDDRYPMRLYNHGAFHSPLMADISARGKAALTAELFQHPKIPMIDGEGRIWTQYSTDTNKLHEYTLGHQVLAPYDFTKAIAVGIKEFAPDKVIVLGPGNTLGGPMAQSIINTQGYGWTNKTDFINTQEKTPKLLAMGHQVQRKIVSQHS</sequence>
<gene>
    <name evidence="5" type="ORF">HBH39_18200</name>
</gene>
<dbReference type="RefSeq" id="WP_167680237.1">
    <property type="nucleotide sequence ID" value="NZ_CP050314.1"/>
</dbReference>
<keyword evidence="5" id="KW-0614">Plasmid</keyword>
<dbReference type="GO" id="GO:0004314">
    <property type="term" value="F:[acyl-carrier-protein] S-malonyltransferase activity"/>
    <property type="evidence" value="ECO:0007669"/>
    <property type="project" value="UniProtKB-EC"/>
</dbReference>
<dbReference type="Gene3D" id="3.40.366.10">
    <property type="entry name" value="Malonyl-Coenzyme A Acyl Carrier Protein, domain 2"/>
    <property type="match status" value="1"/>
</dbReference>
<comment type="catalytic activity">
    <reaction evidence="4">
        <text>holo-[ACP] + malonyl-CoA = malonyl-[ACP] + CoA</text>
        <dbReference type="Rhea" id="RHEA:41792"/>
        <dbReference type="Rhea" id="RHEA-COMP:9623"/>
        <dbReference type="Rhea" id="RHEA-COMP:9685"/>
        <dbReference type="ChEBI" id="CHEBI:57287"/>
        <dbReference type="ChEBI" id="CHEBI:57384"/>
        <dbReference type="ChEBI" id="CHEBI:64479"/>
        <dbReference type="ChEBI" id="CHEBI:78449"/>
        <dbReference type="EC" id="2.3.1.39"/>
    </reaction>
</comment>
<evidence type="ECO:0000256" key="2">
    <source>
        <dbReference type="ARBA" id="ARBA00022679"/>
    </source>
</evidence>
<dbReference type="InterPro" id="IPR050858">
    <property type="entry name" value="Mal-CoA-ACP_Trans/PKS_FabD"/>
</dbReference>
<dbReference type="PANTHER" id="PTHR42681">
    <property type="entry name" value="MALONYL-COA-ACYL CARRIER PROTEIN TRANSACYLASE, MITOCHONDRIAL"/>
    <property type="match status" value="1"/>
</dbReference>
<dbReference type="Proteomes" id="UP000502608">
    <property type="component" value="Plasmid pPN3F2_1"/>
</dbReference>
<keyword evidence="6" id="KW-1185">Reference proteome</keyword>
<keyword evidence="2 5" id="KW-0808">Transferase</keyword>
<dbReference type="EC" id="2.3.1.39" evidence="1"/>
<dbReference type="Gene3D" id="3.30.70.250">
    <property type="entry name" value="Malonyl-CoA ACP transacylase, ACP-binding"/>
    <property type="match status" value="1"/>
</dbReference>
<dbReference type="KEGG" id="saes:HBH39_18200"/>
<name>A0A6G9QPB2_9GAMM</name>
<proteinExistence type="predicted"/>
<protein>
    <recommendedName>
        <fullName evidence="1">[acyl-carrier-protein] S-malonyltransferase</fullName>
        <ecNumber evidence="1">2.3.1.39</ecNumber>
    </recommendedName>
</protein>
<evidence type="ECO:0000256" key="4">
    <source>
        <dbReference type="ARBA" id="ARBA00048462"/>
    </source>
</evidence>
<evidence type="ECO:0000256" key="3">
    <source>
        <dbReference type="ARBA" id="ARBA00023315"/>
    </source>
</evidence>
<keyword evidence="3" id="KW-0012">Acyltransferase</keyword>
<organism evidence="5 6">
    <name type="scientific">Shewanella aestuarii</name>
    <dbReference type="NCBI Taxonomy" id="1028752"/>
    <lineage>
        <taxon>Bacteria</taxon>
        <taxon>Pseudomonadati</taxon>
        <taxon>Pseudomonadota</taxon>
        <taxon>Gammaproteobacteria</taxon>
        <taxon>Alteromonadales</taxon>
        <taxon>Shewanellaceae</taxon>
        <taxon>Shewanella</taxon>
    </lineage>
</organism>
<accession>A0A6G9QPB2</accession>
<dbReference type="InterPro" id="IPR016035">
    <property type="entry name" value="Acyl_Trfase/lysoPLipase"/>
</dbReference>
<dbReference type="GO" id="GO:0006633">
    <property type="term" value="P:fatty acid biosynthetic process"/>
    <property type="evidence" value="ECO:0007669"/>
    <property type="project" value="TreeGrafter"/>
</dbReference>
<dbReference type="SUPFAM" id="SSF52151">
    <property type="entry name" value="FabD/lysophospholipase-like"/>
    <property type="match status" value="1"/>
</dbReference>
<evidence type="ECO:0000256" key="1">
    <source>
        <dbReference type="ARBA" id="ARBA00013258"/>
    </source>
</evidence>